<accession>A0A2G2Z045</accession>
<protein>
    <submittedName>
        <fullName evidence="2">Uncharacterized protein</fullName>
    </submittedName>
</protein>
<comment type="caution">
    <text evidence="2">The sequence shown here is derived from an EMBL/GenBank/DDBJ whole genome shotgun (WGS) entry which is preliminary data.</text>
</comment>
<dbReference type="Proteomes" id="UP000222542">
    <property type="component" value="Unassembled WGS sequence"/>
</dbReference>
<sequence>MTSIKRCEKEKDDKIGQNDGVEFSSISARDSPRAIAEKRVSQLSLDASEDFAAMEALVVQLMVEAHQCWHLQATWKIQLRMDQLPSK</sequence>
<evidence type="ECO:0000313" key="3">
    <source>
        <dbReference type="Proteomes" id="UP000222542"/>
    </source>
</evidence>
<reference evidence="2 3" key="2">
    <citation type="journal article" date="2017" name="Genome Biol.">
        <title>New reference genome sequences of hot pepper reveal the massive evolution of plant disease-resistance genes by retroduplication.</title>
        <authorList>
            <person name="Kim S."/>
            <person name="Park J."/>
            <person name="Yeom S.I."/>
            <person name="Kim Y.M."/>
            <person name="Seo E."/>
            <person name="Kim K.T."/>
            <person name="Kim M.S."/>
            <person name="Lee J.M."/>
            <person name="Cheong K."/>
            <person name="Shin H.S."/>
            <person name="Kim S.B."/>
            <person name="Han K."/>
            <person name="Lee J."/>
            <person name="Park M."/>
            <person name="Lee H.A."/>
            <person name="Lee H.Y."/>
            <person name="Lee Y."/>
            <person name="Oh S."/>
            <person name="Lee J.H."/>
            <person name="Choi E."/>
            <person name="Choi E."/>
            <person name="Lee S.E."/>
            <person name="Jeon J."/>
            <person name="Kim H."/>
            <person name="Choi G."/>
            <person name="Song H."/>
            <person name="Lee J."/>
            <person name="Lee S.C."/>
            <person name="Kwon J.K."/>
            <person name="Lee H.Y."/>
            <person name="Koo N."/>
            <person name="Hong Y."/>
            <person name="Kim R.W."/>
            <person name="Kang W.H."/>
            <person name="Huh J.H."/>
            <person name="Kang B.C."/>
            <person name="Yang T.J."/>
            <person name="Lee Y.H."/>
            <person name="Bennetzen J.L."/>
            <person name="Choi D."/>
        </authorList>
    </citation>
    <scope>NUCLEOTIDE SEQUENCE [LARGE SCALE GENOMIC DNA]</scope>
    <source>
        <strain evidence="3">cv. CM334</strain>
    </source>
</reference>
<dbReference type="Gramene" id="PHT75344">
    <property type="protein sequence ID" value="PHT75344"/>
    <property type="gene ID" value="T459_18866"/>
</dbReference>
<dbReference type="EMBL" id="AYRZ02000007">
    <property type="protein sequence ID" value="PHT75344.1"/>
    <property type="molecule type" value="Genomic_DNA"/>
</dbReference>
<name>A0A2G2Z045_CAPAN</name>
<proteinExistence type="predicted"/>
<feature type="region of interest" description="Disordered" evidence="1">
    <location>
        <begin position="1"/>
        <end position="23"/>
    </location>
</feature>
<keyword evidence="3" id="KW-1185">Reference proteome</keyword>
<evidence type="ECO:0000313" key="2">
    <source>
        <dbReference type="EMBL" id="PHT75344.1"/>
    </source>
</evidence>
<organism evidence="2 3">
    <name type="scientific">Capsicum annuum</name>
    <name type="common">Capsicum pepper</name>
    <dbReference type="NCBI Taxonomy" id="4072"/>
    <lineage>
        <taxon>Eukaryota</taxon>
        <taxon>Viridiplantae</taxon>
        <taxon>Streptophyta</taxon>
        <taxon>Embryophyta</taxon>
        <taxon>Tracheophyta</taxon>
        <taxon>Spermatophyta</taxon>
        <taxon>Magnoliopsida</taxon>
        <taxon>eudicotyledons</taxon>
        <taxon>Gunneridae</taxon>
        <taxon>Pentapetalae</taxon>
        <taxon>asterids</taxon>
        <taxon>lamiids</taxon>
        <taxon>Solanales</taxon>
        <taxon>Solanaceae</taxon>
        <taxon>Solanoideae</taxon>
        <taxon>Capsiceae</taxon>
        <taxon>Capsicum</taxon>
    </lineage>
</organism>
<evidence type="ECO:0000256" key="1">
    <source>
        <dbReference type="SAM" id="MobiDB-lite"/>
    </source>
</evidence>
<reference evidence="2 3" key="1">
    <citation type="journal article" date="2014" name="Nat. Genet.">
        <title>Genome sequence of the hot pepper provides insights into the evolution of pungency in Capsicum species.</title>
        <authorList>
            <person name="Kim S."/>
            <person name="Park M."/>
            <person name="Yeom S.I."/>
            <person name="Kim Y.M."/>
            <person name="Lee J.M."/>
            <person name="Lee H.A."/>
            <person name="Seo E."/>
            <person name="Choi J."/>
            <person name="Cheong K."/>
            <person name="Kim K.T."/>
            <person name="Jung K."/>
            <person name="Lee G.W."/>
            <person name="Oh S.K."/>
            <person name="Bae C."/>
            <person name="Kim S.B."/>
            <person name="Lee H.Y."/>
            <person name="Kim S.Y."/>
            <person name="Kim M.S."/>
            <person name="Kang B.C."/>
            <person name="Jo Y.D."/>
            <person name="Yang H.B."/>
            <person name="Jeong H.J."/>
            <person name="Kang W.H."/>
            <person name="Kwon J.K."/>
            <person name="Shin C."/>
            <person name="Lim J.Y."/>
            <person name="Park J.H."/>
            <person name="Huh J.H."/>
            <person name="Kim J.S."/>
            <person name="Kim B.D."/>
            <person name="Cohen O."/>
            <person name="Paran I."/>
            <person name="Suh M.C."/>
            <person name="Lee S.B."/>
            <person name="Kim Y.K."/>
            <person name="Shin Y."/>
            <person name="Noh S.J."/>
            <person name="Park J."/>
            <person name="Seo Y.S."/>
            <person name="Kwon S.Y."/>
            <person name="Kim H.A."/>
            <person name="Park J.M."/>
            <person name="Kim H.J."/>
            <person name="Choi S.B."/>
            <person name="Bosland P.W."/>
            <person name="Reeves G."/>
            <person name="Jo S.H."/>
            <person name="Lee B.W."/>
            <person name="Cho H.T."/>
            <person name="Choi H.S."/>
            <person name="Lee M.S."/>
            <person name="Yu Y."/>
            <person name="Do Choi Y."/>
            <person name="Park B.S."/>
            <person name="van Deynze A."/>
            <person name="Ashrafi H."/>
            <person name="Hill T."/>
            <person name="Kim W.T."/>
            <person name="Pai H.S."/>
            <person name="Ahn H.K."/>
            <person name="Yeam I."/>
            <person name="Giovannoni J.J."/>
            <person name="Rose J.K."/>
            <person name="Sorensen I."/>
            <person name="Lee S.J."/>
            <person name="Kim R.W."/>
            <person name="Choi I.Y."/>
            <person name="Choi B.S."/>
            <person name="Lim J.S."/>
            <person name="Lee Y.H."/>
            <person name="Choi D."/>
        </authorList>
    </citation>
    <scope>NUCLEOTIDE SEQUENCE [LARGE SCALE GENOMIC DNA]</scope>
    <source>
        <strain evidence="3">cv. CM334</strain>
    </source>
</reference>
<gene>
    <name evidence="2" type="ORF">T459_18866</name>
</gene>
<feature type="compositionally biased region" description="Basic and acidic residues" evidence="1">
    <location>
        <begin position="1"/>
        <end position="16"/>
    </location>
</feature>
<dbReference type="AlphaFoldDB" id="A0A2G2Z045"/>